<gene>
    <name evidence="10" type="ORF">L21SP5_02545</name>
</gene>
<keyword evidence="8 9" id="KW-0472">Membrane</keyword>
<accession>A0A0S2I1C0</accession>
<dbReference type="InterPro" id="IPR018490">
    <property type="entry name" value="cNMP-bd_dom_sf"/>
</dbReference>
<dbReference type="InterPro" id="IPR011989">
    <property type="entry name" value="ARM-like"/>
</dbReference>
<organism evidence="10 11">
    <name type="scientific">Salinivirga cyanobacteriivorans</name>
    <dbReference type="NCBI Taxonomy" id="1307839"/>
    <lineage>
        <taxon>Bacteria</taxon>
        <taxon>Pseudomonadati</taxon>
        <taxon>Bacteroidota</taxon>
        <taxon>Bacteroidia</taxon>
        <taxon>Bacteroidales</taxon>
        <taxon>Salinivirgaceae</taxon>
        <taxon>Salinivirga</taxon>
    </lineage>
</organism>
<dbReference type="PANTHER" id="PTHR31187">
    <property type="match status" value="1"/>
</dbReference>
<evidence type="ECO:0000256" key="8">
    <source>
        <dbReference type="ARBA" id="ARBA00023136"/>
    </source>
</evidence>
<evidence type="ECO:0000313" key="10">
    <source>
        <dbReference type="EMBL" id="ALO16169.1"/>
    </source>
</evidence>
<evidence type="ECO:0000256" key="5">
    <source>
        <dbReference type="ARBA" id="ARBA00022741"/>
    </source>
</evidence>
<evidence type="ECO:0000256" key="3">
    <source>
        <dbReference type="ARBA" id="ARBA00022448"/>
    </source>
</evidence>
<dbReference type="SUPFAM" id="SSF103473">
    <property type="entry name" value="MFS general substrate transporter"/>
    <property type="match status" value="1"/>
</dbReference>
<feature type="transmembrane region" description="Helical" evidence="9">
    <location>
        <begin position="376"/>
        <end position="398"/>
    </location>
</feature>
<feature type="transmembrane region" description="Helical" evidence="9">
    <location>
        <begin position="404"/>
        <end position="422"/>
    </location>
</feature>
<evidence type="ECO:0000256" key="9">
    <source>
        <dbReference type="SAM" id="Phobius"/>
    </source>
</evidence>
<dbReference type="SUPFAM" id="SSF51206">
    <property type="entry name" value="cAMP-binding domain-like"/>
    <property type="match status" value="1"/>
</dbReference>
<dbReference type="KEGG" id="blq:L21SP5_02545"/>
<dbReference type="Proteomes" id="UP000064893">
    <property type="component" value="Chromosome"/>
</dbReference>
<comment type="subcellular location">
    <subcellularLocation>
        <location evidence="1">Membrane</location>
        <topology evidence="1">Multi-pass membrane protein</topology>
    </subcellularLocation>
</comment>
<dbReference type="GO" id="GO:0005524">
    <property type="term" value="F:ATP binding"/>
    <property type="evidence" value="ECO:0007669"/>
    <property type="project" value="UniProtKB-KW"/>
</dbReference>
<feature type="transmembrane region" description="Helical" evidence="9">
    <location>
        <begin position="147"/>
        <end position="173"/>
    </location>
</feature>
<dbReference type="InterPro" id="IPR004667">
    <property type="entry name" value="ADP_ATP_car_bac_type"/>
</dbReference>
<keyword evidence="3" id="KW-0813">Transport</keyword>
<dbReference type="PANTHER" id="PTHR31187:SF1">
    <property type="entry name" value="ADP,ATP CARRIER PROTEIN 1"/>
    <property type="match status" value="1"/>
</dbReference>
<reference evidence="10 11" key="1">
    <citation type="submission" date="2015-11" db="EMBL/GenBank/DDBJ databases">
        <title>Description and complete genome sequence of a novel strain predominating in hypersaline microbial mats and representing a new family of the Bacteriodetes phylum.</title>
        <authorList>
            <person name="Spring S."/>
            <person name="Bunk B."/>
            <person name="Sproer C."/>
            <person name="Klenk H.-P."/>
        </authorList>
    </citation>
    <scope>NUCLEOTIDE SEQUENCE [LARGE SCALE GENOMIC DNA]</scope>
    <source>
        <strain evidence="10 11">L21-Spi-D4</strain>
    </source>
</reference>
<evidence type="ECO:0000256" key="4">
    <source>
        <dbReference type="ARBA" id="ARBA00022692"/>
    </source>
</evidence>
<feature type="transmembrane region" description="Helical" evidence="9">
    <location>
        <begin position="262"/>
        <end position="284"/>
    </location>
</feature>
<dbReference type="Gene3D" id="2.60.120.10">
    <property type="entry name" value="Jelly Rolls"/>
    <property type="match status" value="1"/>
</dbReference>
<keyword evidence="6" id="KW-0067">ATP-binding</keyword>
<evidence type="ECO:0000256" key="1">
    <source>
        <dbReference type="ARBA" id="ARBA00004141"/>
    </source>
</evidence>
<evidence type="ECO:0000313" key="11">
    <source>
        <dbReference type="Proteomes" id="UP000064893"/>
    </source>
</evidence>
<comment type="similarity">
    <text evidence="2">Belongs to the ADP/ATP translocase tlc family.</text>
</comment>
<dbReference type="InterPro" id="IPR036259">
    <property type="entry name" value="MFS_trans_sf"/>
</dbReference>
<evidence type="ECO:0008006" key="12">
    <source>
        <dbReference type="Google" id="ProtNLM"/>
    </source>
</evidence>
<dbReference type="InterPro" id="IPR016024">
    <property type="entry name" value="ARM-type_fold"/>
</dbReference>
<evidence type="ECO:0000256" key="6">
    <source>
        <dbReference type="ARBA" id="ARBA00022840"/>
    </source>
</evidence>
<dbReference type="STRING" id="1307839.L21SP5_02545"/>
<feature type="transmembrane region" description="Helical" evidence="9">
    <location>
        <begin position="54"/>
        <end position="74"/>
    </location>
</feature>
<dbReference type="Gene3D" id="1.20.1250.20">
    <property type="entry name" value="MFS general substrate transporter like domains"/>
    <property type="match status" value="1"/>
</dbReference>
<feature type="transmembrane region" description="Helical" evidence="9">
    <location>
        <begin position="21"/>
        <end position="42"/>
    </location>
</feature>
<evidence type="ECO:0000256" key="7">
    <source>
        <dbReference type="ARBA" id="ARBA00022989"/>
    </source>
</evidence>
<dbReference type="SUPFAM" id="SSF48371">
    <property type="entry name" value="ARM repeat"/>
    <property type="match status" value="1"/>
</dbReference>
<dbReference type="AlphaFoldDB" id="A0A0S2I1C0"/>
<keyword evidence="11" id="KW-1185">Reference proteome</keyword>
<feature type="transmembrane region" description="Helical" evidence="9">
    <location>
        <begin position="112"/>
        <end position="135"/>
    </location>
</feature>
<dbReference type="EMBL" id="CP013118">
    <property type="protein sequence ID" value="ALO16169.1"/>
    <property type="molecule type" value="Genomic_DNA"/>
</dbReference>
<feature type="transmembrane region" description="Helical" evidence="9">
    <location>
        <begin position="86"/>
        <end position="106"/>
    </location>
</feature>
<dbReference type="InterPro" id="IPR014710">
    <property type="entry name" value="RmlC-like_jellyroll"/>
</dbReference>
<feature type="transmembrane region" description="Helical" evidence="9">
    <location>
        <begin position="230"/>
        <end position="250"/>
    </location>
</feature>
<dbReference type="GO" id="GO:0016020">
    <property type="term" value="C:membrane"/>
    <property type="evidence" value="ECO:0007669"/>
    <property type="project" value="UniProtKB-SubCell"/>
</dbReference>
<keyword evidence="7 9" id="KW-1133">Transmembrane helix</keyword>
<keyword evidence="4 9" id="KW-0812">Transmembrane</keyword>
<feature type="transmembrane region" description="Helical" evidence="9">
    <location>
        <begin position="296"/>
        <end position="321"/>
    </location>
</feature>
<dbReference type="RefSeq" id="WP_057953564.1">
    <property type="nucleotide sequence ID" value="NZ_CP013118.1"/>
</dbReference>
<dbReference type="Gene3D" id="1.25.10.10">
    <property type="entry name" value="Leucine-rich Repeat Variant"/>
    <property type="match status" value="1"/>
</dbReference>
<keyword evidence="5" id="KW-0547">Nucleotide-binding</keyword>
<proteinExistence type="inferred from homology"/>
<sequence length="1037" mass="117918">MSVITNISRILNIRPEERTAVFLLLGQTVFLGVFLALFDISTTSLFINTFGESMISRAFLVSGILGFALSAVYYRLQSVWKFSKLIILNLLTISIITFLLRSSFYLSESEVLIFAAFILMGPLNLLGVIGFWGMAGRLFTLRQGKRLFGLIDAGQIFGMILISFLVPVLLNILNTSKDLLFISAISVFLAFVIQMVIVRKFNLDQQQNILKAEKKLMVADLFRNRYIRSMTFYVAFSVLAAFFMFYIFLPTTKMLYPGDREYTVFLGMFTGTLMIFTILIKTFAYDKITKNYGLKVNLLLPPLLLGLFVLLGVAAGEFFGISPESTSFVLFFLFVALGRLFSVSLKNAIETPSQKILYQSLDKSIRYKVQVAIDGMVNESAAVLAGLLLFVMGALGVFNVIHHAYLLIAIVGAWATIAYFVYKQYRASLGATLETETETIVQKRAEKINQDLLNYEGKTKEGKRKKLQLIKQSAPTELTGYYKKCLLSDDIDLQKWILSDIEDNTVFELIPDLKKFASNSKDQNLVQKATDIASNLEEMLERYKDDAEIKALVESAYPEERVKAARIIAHSATPTLARYIIILLRDYSPKVRIAAITAAAKLREPNSRAIIIDLLAIDQYNLHCFEALKKYGKDALDELEQFFYKSGLGQYIQLQIIELLEFIGKKATNYLLNKLELTNQEIIKQTLDALIKINYKPRNETEKQKLIDLLKEQVRVMAWNMNISINLSESKHGTSLINAFEAEKKAVETEIHTILEIIYNKQSLAHVKQNLDQATSESISYAIELLDLFVDEDIKPLLFTLFEDISENEKVRRFQDQFPLNRITEESLVLDIINRDINFISRYTKACALNSLWGKEIAASATTIAQVFNNDILLNQLAIKTLANSDKNKYHELLQRLDRQDRLELEKTVMKETNQTIYEIINHSKDFEIFKSLSSDELSNLVEHSKVYSLQVEDELKIEDPGLDFFIIISGTIETSLNNKEKLYNQGDVISSESSGDKNELNIRAKVNAIVLYVPFILANRYMTSQESQSSLMTRII</sequence>
<name>A0A0S2I1C0_9BACT</name>
<feature type="transmembrane region" description="Helical" evidence="9">
    <location>
        <begin position="179"/>
        <end position="198"/>
    </location>
</feature>
<evidence type="ECO:0000256" key="2">
    <source>
        <dbReference type="ARBA" id="ARBA00007127"/>
    </source>
</evidence>
<dbReference type="OrthoDB" id="789601at2"/>
<dbReference type="CDD" id="cd06174">
    <property type="entry name" value="MFS"/>
    <property type="match status" value="1"/>
</dbReference>
<protein>
    <recommendedName>
        <fullName evidence="12">Cyclic nucleotide-binding domain-containing protein</fullName>
    </recommendedName>
</protein>
<dbReference type="Pfam" id="PF13646">
    <property type="entry name" value="HEAT_2"/>
    <property type="match status" value="1"/>
</dbReference>
<dbReference type="GO" id="GO:0005471">
    <property type="term" value="F:ATP:ADP antiporter activity"/>
    <property type="evidence" value="ECO:0007669"/>
    <property type="project" value="InterPro"/>
</dbReference>